<evidence type="ECO:0000259" key="3">
    <source>
        <dbReference type="Pfam" id="PF13719"/>
    </source>
</evidence>
<feature type="region of interest" description="Disordered" evidence="1">
    <location>
        <begin position="168"/>
        <end position="208"/>
    </location>
</feature>
<dbReference type="NCBIfam" id="TIGR02098">
    <property type="entry name" value="MJ0042_CXXC"/>
    <property type="match status" value="1"/>
</dbReference>
<feature type="compositionally biased region" description="Basic and acidic residues" evidence="1">
    <location>
        <begin position="112"/>
        <end position="123"/>
    </location>
</feature>
<proteinExistence type="predicted"/>
<gene>
    <name evidence="4" type="ORF">CHH28_09715</name>
</gene>
<keyword evidence="2" id="KW-0812">Transmembrane</keyword>
<reference evidence="4 5" key="1">
    <citation type="submission" date="2017-07" db="EMBL/GenBank/DDBJ databases">
        <title>Annotated genome sequence of Bacterioplanes sanyensis isolated from Red Sea.</title>
        <authorList>
            <person name="Rehman Z.U."/>
        </authorList>
    </citation>
    <scope>NUCLEOTIDE SEQUENCE [LARGE SCALE GENOMIC DNA]</scope>
    <source>
        <strain evidence="4 5">NV9</strain>
    </source>
</reference>
<evidence type="ECO:0000313" key="4">
    <source>
        <dbReference type="EMBL" id="ASP38940.1"/>
    </source>
</evidence>
<feature type="transmembrane region" description="Helical" evidence="2">
    <location>
        <begin position="246"/>
        <end position="268"/>
    </location>
</feature>
<dbReference type="InterPro" id="IPR021834">
    <property type="entry name" value="DUF3426"/>
</dbReference>
<accession>A0A222FJJ5</accession>
<feature type="domain" description="Zinc finger/thioredoxin putative" evidence="3">
    <location>
        <begin position="6"/>
        <end position="40"/>
    </location>
</feature>
<keyword evidence="5" id="KW-1185">Reference proteome</keyword>
<dbReference type="EMBL" id="CP022530">
    <property type="protein sequence ID" value="ASP38940.1"/>
    <property type="molecule type" value="Genomic_DNA"/>
</dbReference>
<dbReference type="Pfam" id="PF11906">
    <property type="entry name" value="DUF3426"/>
    <property type="match status" value="1"/>
</dbReference>
<dbReference type="InterPro" id="IPR011723">
    <property type="entry name" value="Znf/thioredoxin_put"/>
</dbReference>
<feature type="compositionally biased region" description="Acidic residues" evidence="1">
    <location>
        <begin position="91"/>
        <end position="107"/>
    </location>
</feature>
<keyword evidence="2" id="KW-1133">Transmembrane helix</keyword>
<evidence type="ECO:0000313" key="5">
    <source>
        <dbReference type="Proteomes" id="UP000202440"/>
    </source>
</evidence>
<feature type="compositionally biased region" description="Basic and acidic residues" evidence="1">
    <location>
        <begin position="194"/>
        <end position="203"/>
    </location>
</feature>
<dbReference type="OrthoDB" id="5294582at2"/>
<evidence type="ECO:0000256" key="2">
    <source>
        <dbReference type="SAM" id="Phobius"/>
    </source>
</evidence>
<dbReference type="Proteomes" id="UP000202440">
    <property type="component" value="Chromosome"/>
</dbReference>
<dbReference type="RefSeq" id="WP_094060126.1">
    <property type="nucleotide sequence ID" value="NZ_CP022530.1"/>
</dbReference>
<evidence type="ECO:0000256" key="1">
    <source>
        <dbReference type="SAM" id="MobiDB-lite"/>
    </source>
</evidence>
<keyword evidence="2" id="KW-0472">Membrane</keyword>
<name>A0A222FJJ5_9GAMM</name>
<dbReference type="AlphaFoldDB" id="A0A222FJJ5"/>
<organism evidence="4 5">
    <name type="scientific">Bacterioplanes sanyensis</name>
    <dbReference type="NCBI Taxonomy" id="1249553"/>
    <lineage>
        <taxon>Bacteria</taxon>
        <taxon>Pseudomonadati</taxon>
        <taxon>Pseudomonadota</taxon>
        <taxon>Gammaproteobacteria</taxon>
        <taxon>Oceanospirillales</taxon>
        <taxon>Oceanospirillaceae</taxon>
        <taxon>Bacterioplanes</taxon>
    </lineage>
</organism>
<sequence>MATHVTRCPHCHTTFRVRAEHLKVANGAVRCGSCLQVFKATDYFVDEEKPAVAAKPETSDDDIGMIFDDMDSQTAVDDDDDDFGLIHDDMDLDDSDDVPDQIADDPLADLGLRPEERKDAKPVERSALIVDDAFLEFELPVDEDKKAQKEEESWTDELLREDEEITLEDLDRGDEFSRPVFSDAGDPDDIIEAETGRNSDRQDGMTLGRNELPTETLELVPPADELRIAAEPLQFAQPRQRRALPWGWALGALAMLALVLAQTAYFRFDDWSRQPQWRPWYAKACEVLQCSLPAIQNMNKIATQHLVVRAHPDLQGALVVDTLINNLADYPQPFPDLALIFRDLNENLVASRSFSPQEYLSGELAGRNDMPVRTPIHISLEIVDPGPKAVSYAIQLMPNQTP</sequence>
<dbReference type="Pfam" id="PF13719">
    <property type="entry name" value="Zn_ribbon_5"/>
    <property type="match status" value="1"/>
</dbReference>
<feature type="region of interest" description="Disordered" evidence="1">
    <location>
        <begin position="91"/>
        <end position="123"/>
    </location>
</feature>
<dbReference type="KEGG" id="bsan:CHH28_09715"/>
<protein>
    <recommendedName>
        <fullName evidence="3">Zinc finger/thioredoxin putative domain-containing protein</fullName>
    </recommendedName>
</protein>